<dbReference type="Pfam" id="PF17921">
    <property type="entry name" value="Integrase_H2C2"/>
    <property type="match status" value="1"/>
</dbReference>
<dbReference type="GO" id="GO:0016787">
    <property type="term" value="F:hydrolase activity"/>
    <property type="evidence" value="ECO:0007669"/>
    <property type="project" value="UniProtKB-KW"/>
</dbReference>
<dbReference type="Pfam" id="PF03732">
    <property type="entry name" value="Retrotrans_gag"/>
    <property type="match status" value="1"/>
</dbReference>
<feature type="region of interest" description="Disordered" evidence="7">
    <location>
        <begin position="714"/>
        <end position="739"/>
    </location>
</feature>
<dbReference type="Gene3D" id="3.10.10.10">
    <property type="entry name" value="HIV Type 1 Reverse Transcriptase, subunit A, domain 1"/>
    <property type="match status" value="1"/>
</dbReference>
<dbReference type="CDD" id="cd09274">
    <property type="entry name" value="RNase_HI_RT_Ty3"/>
    <property type="match status" value="1"/>
</dbReference>
<feature type="domain" description="Retrotransposon gag" evidence="9">
    <location>
        <begin position="949"/>
        <end position="1024"/>
    </location>
</feature>
<evidence type="ECO:0000256" key="6">
    <source>
        <dbReference type="ARBA" id="ARBA00022918"/>
    </source>
</evidence>
<feature type="region of interest" description="Disordered" evidence="7">
    <location>
        <begin position="1065"/>
        <end position="1084"/>
    </location>
</feature>
<feature type="compositionally biased region" description="Basic and acidic residues" evidence="7">
    <location>
        <begin position="434"/>
        <end position="443"/>
    </location>
</feature>
<dbReference type="InterPro" id="IPR041588">
    <property type="entry name" value="Integrase_H2C2"/>
</dbReference>
<dbReference type="InterPro" id="IPR050951">
    <property type="entry name" value="Retrovirus_Pol_polyprotein"/>
</dbReference>
<feature type="compositionally biased region" description="Basic and acidic residues" evidence="7">
    <location>
        <begin position="1071"/>
        <end position="1083"/>
    </location>
</feature>
<evidence type="ECO:0000259" key="11">
    <source>
        <dbReference type="Pfam" id="PF17921"/>
    </source>
</evidence>
<protein>
    <submittedName>
        <fullName evidence="12">Putative reverse transcriptase domain-containing protein</fullName>
    </submittedName>
</protein>
<evidence type="ECO:0000259" key="9">
    <source>
        <dbReference type="Pfam" id="PF03732"/>
    </source>
</evidence>
<keyword evidence="5" id="KW-0378">Hydrolase</keyword>
<dbReference type="InterPro" id="IPR000477">
    <property type="entry name" value="RT_dom"/>
</dbReference>
<dbReference type="Pfam" id="PF17917">
    <property type="entry name" value="RT_RNaseH"/>
    <property type="match status" value="1"/>
</dbReference>
<feature type="domain" description="Reverse transcriptase" evidence="8">
    <location>
        <begin position="1263"/>
        <end position="1345"/>
    </location>
</feature>
<feature type="domain" description="Reverse transcriptase RNase H-like" evidence="10">
    <location>
        <begin position="1382"/>
        <end position="1479"/>
    </location>
</feature>
<evidence type="ECO:0000256" key="5">
    <source>
        <dbReference type="ARBA" id="ARBA00022801"/>
    </source>
</evidence>
<evidence type="ECO:0000313" key="12">
    <source>
        <dbReference type="EMBL" id="GEU63631.1"/>
    </source>
</evidence>
<evidence type="ECO:0000259" key="10">
    <source>
        <dbReference type="Pfam" id="PF17917"/>
    </source>
</evidence>
<evidence type="ECO:0000259" key="8">
    <source>
        <dbReference type="Pfam" id="PF00078"/>
    </source>
</evidence>
<name>A0A6L2LPA5_TANCI</name>
<keyword evidence="6 12" id="KW-0695">RNA-directed DNA polymerase</keyword>
<dbReference type="GO" id="GO:0004519">
    <property type="term" value="F:endonuclease activity"/>
    <property type="evidence" value="ECO:0007669"/>
    <property type="project" value="UniProtKB-KW"/>
</dbReference>
<feature type="compositionally biased region" description="Basic and acidic residues" evidence="7">
    <location>
        <begin position="453"/>
        <end position="473"/>
    </location>
</feature>
<keyword evidence="2" id="KW-0548">Nucleotidyltransferase</keyword>
<keyword evidence="1" id="KW-0808">Transferase</keyword>
<dbReference type="CDD" id="cd01647">
    <property type="entry name" value="RT_LTR"/>
    <property type="match status" value="1"/>
</dbReference>
<feature type="domain" description="Integrase zinc-binding" evidence="11">
    <location>
        <begin position="1529"/>
        <end position="1573"/>
    </location>
</feature>
<dbReference type="Gene3D" id="3.30.70.270">
    <property type="match status" value="1"/>
</dbReference>
<keyword evidence="4" id="KW-0255">Endonuclease</keyword>
<accession>A0A6L2LPA5</accession>
<evidence type="ECO:0000256" key="3">
    <source>
        <dbReference type="ARBA" id="ARBA00022722"/>
    </source>
</evidence>
<dbReference type="InterPro" id="IPR041373">
    <property type="entry name" value="RT_RNaseH"/>
</dbReference>
<dbReference type="CDD" id="cd09272">
    <property type="entry name" value="RNase_HI_RT_Ty1"/>
    <property type="match status" value="1"/>
</dbReference>
<evidence type="ECO:0000256" key="7">
    <source>
        <dbReference type="SAM" id="MobiDB-lite"/>
    </source>
</evidence>
<reference evidence="12" key="1">
    <citation type="journal article" date="2019" name="Sci. Rep.">
        <title>Draft genome of Tanacetum cinerariifolium, the natural source of mosquito coil.</title>
        <authorList>
            <person name="Yamashiro T."/>
            <person name="Shiraishi A."/>
            <person name="Satake H."/>
            <person name="Nakayama K."/>
        </authorList>
    </citation>
    <scope>NUCLEOTIDE SEQUENCE</scope>
</reference>
<gene>
    <name evidence="12" type="ORF">Tci_035609</name>
</gene>
<comment type="caution">
    <text evidence="12">The sequence shown here is derived from an EMBL/GenBank/DDBJ whole genome shotgun (WGS) entry which is preliminary data.</text>
</comment>
<dbReference type="PANTHER" id="PTHR37984:SF5">
    <property type="entry name" value="PROTEIN NYNRIN-LIKE"/>
    <property type="match status" value="1"/>
</dbReference>
<keyword evidence="3" id="KW-0540">Nuclease</keyword>
<dbReference type="EMBL" id="BKCJ010004881">
    <property type="protein sequence ID" value="GEU63631.1"/>
    <property type="molecule type" value="Genomic_DNA"/>
</dbReference>
<feature type="region of interest" description="Disordered" evidence="7">
    <location>
        <begin position="434"/>
        <end position="473"/>
    </location>
</feature>
<evidence type="ECO:0000256" key="4">
    <source>
        <dbReference type="ARBA" id="ARBA00022759"/>
    </source>
</evidence>
<evidence type="ECO:0000256" key="2">
    <source>
        <dbReference type="ARBA" id="ARBA00022695"/>
    </source>
</evidence>
<dbReference type="SUPFAM" id="SSF56672">
    <property type="entry name" value="DNA/RNA polymerases"/>
    <property type="match status" value="1"/>
</dbReference>
<dbReference type="Gene3D" id="3.10.20.370">
    <property type="match status" value="1"/>
</dbReference>
<dbReference type="Pfam" id="PF00078">
    <property type="entry name" value="RVT_1"/>
    <property type="match status" value="1"/>
</dbReference>
<feature type="region of interest" description="Disordered" evidence="7">
    <location>
        <begin position="23"/>
        <end position="62"/>
    </location>
</feature>
<dbReference type="InterPro" id="IPR043502">
    <property type="entry name" value="DNA/RNA_pol_sf"/>
</dbReference>
<dbReference type="Gene3D" id="1.10.340.70">
    <property type="match status" value="1"/>
</dbReference>
<dbReference type="InterPro" id="IPR043128">
    <property type="entry name" value="Rev_trsase/Diguanyl_cyclase"/>
</dbReference>
<dbReference type="PANTHER" id="PTHR37984">
    <property type="entry name" value="PROTEIN CBG26694"/>
    <property type="match status" value="1"/>
</dbReference>
<evidence type="ECO:0000256" key="1">
    <source>
        <dbReference type="ARBA" id="ARBA00022679"/>
    </source>
</evidence>
<dbReference type="FunFam" id="3.10.20.370:FF:000001">
    <property type="entry name" value="Retrovirus-related Pol polyprotein from transposon 17.6-like protein"/>
    <property type="match status" value="1"/>
</dbReference>
<dbReference type="InterPro" id="IPR005162">
    <property type="entry name" value="Retrotrans_gag_dom"/>
</dbReference>
<organism evidence="12">
    <name type="scientific">Tanacetum cinerariifolium</name>
    <name type="common">Dalmatian daisy</name>
    <name type="synonym">Chrysanthemum cinerariifolium</name>
    <dbReference type="NCBI Taxonomy" id="118510"/>
    <lineage>
        <taxon>Eukaryota</taxon>
        <taxon>Viridiplantae</taxon>
        <taxon>Streptophyta</taxon>
        <taxon>Embryophyta</taxon>
        <taxon>Tracheophyta</taxon>
        <taxon>Spermatophyta</taxon>
        <taxon>Magnoliopsida</taxon>
        <taxon>eudicotyledons</taxon>
        <taxon>Gunneridae</taxon>
        <taxon>Pentapetalae</taxon>
        <taxon>asterids</taxon>
        <taxon>campanulids</taxon>
        <taxon>Asterales</taxon>
        <taxon>Asteraceae</taxon>
        <taxon>Asteroideae</taxon>
        <taxon>Anthemideae</taxon>
        <taxon>Anthemidinae</taxon>
        <taxon>Tanacetum</taxon>
    </lineage>
</organism>
<dbReference type="GO" id="GO:0003964">
    <property type="term" value="F:RNA-directed DNA polymerase activity"/>
    <property type="evidence" value="ECO:0007669"/>
    <property type="project" value="UniProtKB-KW"/>
</dbReference>
<proteinExistence type="predicted"/>
<sequence>MGMVEVYYPGGFLRTGKVNIPSARPQPVPTGKPKVFAPVPTGRQNRHFPVPTNRGYSPSGSGTHGPYKNLFSRVFNSPMLHLLRVKMVINSPRIMPILGIQELASPKANGFWYIVPTGRVIVPTGRYIVPTGRVIVPTGMYVVPAVKRIFRYLKGQPKLGLWYPKDSPLTLEAFSDSDYAGASLDIKSTTEDYGYNFMQTKIHVDNESAIYVIKNPVYHSKTKHIKIRNHFIRDSYEKRLIEMVKIHTDNNVVDLLTKAFDKRSLIEELDMDVGISLVPLHVADQGKSNDTQVSGQPKEQLCVFSEAKVLADAAKQGKSYENVQTYTRQRRKVSTAHRLVSTADVSTISKMVSTAGLKARDKGKAAMQEFEPTKKIKKRIQVQMSIDEELEQARPRSVAKVRKSMCMYLKNQGGFKLSHFKGMSYEDIRPIFEKGKKSDDSSRPTRKKTLARKRADGHDSEESMKKQNLEDDTEKKELKPYLDIVLEDEFVMEGESLATKHDVMDLHRLVEERYTTTSPEGYDLMLWGDLKTLFEPDEENEFWKNQHEYNLISWRLIFVVKAHFIWDEEFYVPSQWKELSKETSSKILSFDPLVALEVGTVLVVSPAGVINLVDYSSSDSDPSDDSLPPVPDLPLVSPSRSSSYEAITPSSEFPLAPIVTPPGIHRRPIIYYPEIHHQTPPMLIHLHYRDLFIDHLLGLYGVVRHLDVRVSSRPSHKRCRSPTGLVPSPTHDSRSIAPTPADLLQPRKRFRDLYSLKDSGEEQMEVDTVNAEAVADIGISDGFVAHIRDGVSMRVEITTSDVMEDDEECEAEASAINMREIDVDPLTIGDSYESFRGGIYDLEDTIYDIVYYMSEEEFFRTMTITRSGMTPEANKELVNRHVEEALAAHEVTVPPMLSRLRIKARTEVTVIMKMTVMEMVRMEMEIQMRMVERIDQLLESNSHKRTIGIKTAFFMSWKELIKLMTEVYYPKNEVQKIESELWNLTVKNNDLAVYTQRFQELTMLCTRMVPEEEDQIKRYVGGLPDNIQRNVMFAEPTRLQDAIRLANSLMDQKLKGYAVKNAKNKKRQGHYRSDCPKLKDQNHRNKARNKNGIVEVKGKAYMLGGGDTNPDSNVVKDMFLLNNHYASMIFDLADGRIFETNTILRGCTLGFLGHPFNIDLMPVELDKVLIVQGDEGGKGEKSNLSIISCTKMQKYNKKGCPIFLVQVTKKETDDKSEEKRLEDLLTVQDFSKVFLEDLHGLPLTRQVEFQIDLVLVLHLWLTVKNRYPLLRMDDLIDQLQGSRVYSMIDLRSGYHQLRVRKEKVPTIAFKTCYGHYEFQVMPFRLTNAPAVFMDLMNRIAKPMTKLTQKNAKYDWSEKAEAAFQLLKQKLCSASILSLPEGSENFVVYCDASRKGLGAVLMQKEKVIAYASRQLKIYEKNYTTHDLELGAIMFALKMWRHYLYGTKCVLFTDHKSLQHILDQKELNMRHRRWLALLSDYNCKIQAQVEARKEENYITEDLYGMIKKLEQRTDGTLSLNGRSWIPCRGNIRELIMHESHKSKYLVHPKSDKMYQDLKKLYWWPNMKAEIATYINEPLAIPLDEIQIDDKLHFIEEPVEIMDREVKQLKKSRIPIVKIRWNSRRGPEFTWEREDQMKKNLPGS</sequence>